<comment type="subcellular location">
    <subcellularLocation>
        <location evidence="1">Cell membrane</location>
        <topology evidence="1">Peripheral membrane protein</topology>
    </subcellularLocation>
</comment>
<organism evidence="11 12">
    <name type="scientific">Parascardovia denticolens DSM 10105 = JCM 12538</name>
    <dbReference type="NCBI Taxonomy" id="864564"/>
    <lineage>
        <taxon>Bacteria</taxon>
        <taxon>Bacillati</taxon>
        <taxon>Actinomycetota</taxon>
        <taxon>Actinomycetes</taxon>
        <taxon>Bifidobacteriales</taxon>
        <taxon>Bifidobacteriaceae</taxon>
        <taxon>Parascardovia</taxon>
    </lineage>
</organism>
<evidence type="ECO:0000256" key="6">
    <source>
        <dbReference type="ARBA" id="ARBA00022840"/>
    </source>
</evidence>
<feature type="domain" description="ABC transporter" evidence="10">
    <location>
        <begin position="248"/>
        <end position="492"/>
    </location>
</feature>
<dbReference type="CDD" id="cd03216">
    <property type="entry name" value="ABC_Carb_Monos_I"/>
    <property type="match status" value="1"/>
</dbReference>
<dbReference type="SMART" id="SM00382">
    <property type="entry name" value="AAA"/>
    <property type="match status" value="2"/>
</dbReference>
<sequence length="514" mass="55388">MTQISLRGVSKIFGNTMVVDDVSVTVNPSQVHVLLGENGAGKSTVIKMMSGIYQPDKGHIEIDGKETRIPDVNAARDLGIAVIHQELNLVPQLSIMENLFLGHLPTHGGFVDRAAMRKQAKRALARIGLEEDVDKPMGELGVARQQMVEIAKALMQNASVLILDEPTAALTRKECEQLFLIMEELKKQGVAMVFISHHMDEIQRIGDVVTVLRDGKYIATVPASTPEPELVKLMVGRQIENQYPHAKHEPGEVLLSVKDLTRAGAIDHVSFEVRAGEVVGLAGLVGAGRTEVIRAIFGADPYDSGSVFVGGKKLPMADISRSIAAGMGLVPEDRRSQGLILEASVADNLGLATLLPTSHAGFADLKGQRAREKKVADQLRIRMASIDQTAGSLSGGNQQKIVFGKWTTSQAKVLLLDEPTRGVDVGARVEIYELIDAVVSQGGAVLMASSDLPEVLGMSDRILVMSNGRLSGQMPADQATQEKIMALAVSHMDGEEKNEADGHDDKMNSQERDN</sequence>
<dbReference type="PANTHER" id="PTHR43790:SF9">
    <property type="entry name" value="GALACTOFURANOSE TRANSPORTER ATP-BINDING PROTEIN YTFR"/>
    <property type="match status" value="1"/>
</dbReference>
<dbReference type="PROSITE" id="PS50893">
    <property type="entry name" value="ABC_TRANSPORTER_2"/>
    <property type="match status" value="2"/>
</dbReference>
<evidence type="ECO:0000256" key="7">
    <source>
        <dbReference type="ARBA" id="ARBA00022967"/>
    </source>
</evidence>
<dbReference type="PROSITE" id="PS00211">
    <property type="entry name" value="ABC_TRANSPORTER_1"/>
    <property type="match status" value="1"/>
</dbReference>
<accession>E6K2M6</accession>
<evidence type="ECO:0000256" key="2">
    <source>
        <dbReference type="ARBA" id="ARBA00022448"/>
    </source>
</evidence>
<reference evidence="11 12" key="1">
    <citation type="submission" date="2010-12" db="EMBL/GenBank/DDBJ databases">
        <authorList>
            <person name="Muzny D."/>
            <person name="Qin X."/>
            <person name="Buhay C."/>
            <person name="Dugan-Rocha S."/>
            <person name="Ding Y."/>
            <person name="Chen G."/>
            <person name="Hawes A."/>
            <person name="Holder M."/>
            <person name="Jhangiani S."/>
            <person name="Johnson A."/>
            <person name="Khan Z."/>
            <person name="Li Z."/>
            <person name="Liu W."/>
            <person name="Liu X."/>
            <person name="Perez L."/>
            <person name="Shen H."/>
            <person name="Wang Q."/>
            <person name="Watt J."/>
            <person name="Xi L."/>
            <person name="Xin Y."/>
            <person name="Zhou J."/>
            <person name="Deng J."/>
            <person name="Jiang H."/>
            <person name="Liu Y."/>
            <person name="Qu J."/>
            <person name="Song X.-Z."/>
            <person name="Zhang L."/>
            <person name="Villasana D."/>
            <person name="Johnson A."/>
            <person name="Liu J."/>
            <person name="Liyanage D."/>
            <person name="Lorensuhewa L."/>
            <person name="Robinson T."/>
            <person name="Song A."/>
            <person name="Song B.-B."/>
            <person name="Dinh H."/>
            <person name="Thornton R."/>
            <person name="Coyle M."/>
            <person name="Francisco L."/>
            <person name="Jackson L."/>
            <person name="Javaid M."/>
            <person name="Korchina V."/>
            <person name="Kovar C."/>
            <person name="Mata R."/>
            <person name="Mathew T."/>
            <person name="Ngo R."/>
            <person name="Nguyen L."/>
            <person name="Nguyen N."/>
            <person name="Okwuonu G."/>
            <person name="Ongeri F."/>
            <person name="Pham C."/>
            <person name="Simmons D."/>
            <person name="Wilczek-Boney K."/>
            <person name="Hale W."/>
            <person name="Jakkamsetti A."/>
            <person name="Pham P."/>
            <person name="Ruth R."/>
            <person name="San Lucas F."/>
            <person name="Warren J."/>
            <person name="Zhang J."/>
            <person name="Zhao Z."/>
            <person name="Zhou C."/>
            <person name="Zhu D."/>
            <person name="Lee S."/>
            <person name="Bess C."/>
            <person name="Blankenburg K."/>
            <person name="Forbes L."/>
            <person name="Fu Q."/>
            <person name="Gubbala S."/>
            <person name="Hirani K."/>
            <person name="Jayaseelan J.C."/>
            <person name="Lara F."/>
            <person name="Munidasa M."/>
            <person name="Palculict T."/>
            <person name="Patil S."/>
            <person name="Pu L.-L."/>
            <person name="Saada N."/>
            <person name="Tang L."/>
            <person name="Weissenberger G."/>
            <person name="Zhu Y."/>
            <person name="Hemphill L."/>
            <person name="Shang Y."/>
            <person name="Youmans B."/>
            <person name="Ayvaz T."/>
            <person name="Ross M."/>
            <person name="Santibanez J."/>
            <person name="Aqrawi P."/>
            <person name="Gross S."/>
            <person name="Joshi V."/>
            <person name="Fowler G."/>
            <person name="Nazareth L."/>
            <person name="Reid J."/>
            <person name="Worley K."/>
            <person name="Petrosino J."/>
            <person name="Highlander S."/>
            <person name="Gibbs R."/>
        </authorList>
    </citation>
    <scope>NUCLEOTIDE SEQUENCE [LARGE SCALE GENOMIC DNA]</scope>
    <source>
        <strain evidence="11 12">DSM 10105</strain>
    </source>
</reference>
<evidence type="ECO:0000256" key="3">
    <source>
        <dbReference type="ARBA" id="ARBA00022475"/>
    </source>
</evidence>
<evidence type="ECO:0000256" key="8">
    <source>
        <dbReference type="ARBA" id="ARBA00023136"/>
    </source>
</evidence>
<dbReference type="InterPro" id="IPR027417">
    <property type="entry name" value="P-loop_NTPase"/>
</dbReference>
<dbReference type="eggNOG" id="COG1129">
    <property type="taxonomic scope" value="Bacteria"/>
</dbReference>
<evidence type="ECO:0000256" key="5">
    <source>
        <dbReference type="ARBA" id="ARBA00022741"/>
    </source>
</evidence>
<dbReference type="GO" id="GO:0005886">
    <property type="term" value="C:plasma membrane"/>
    <property type="evidence" value="ECO:0007669"/>
    <property type="project" value="UniProtKB-SubCell"/>
</dbReference>
<dbReference type="KEGG" id="pdo:PSDT_0402"/>
<evidence type="ECO:0000313" key="12">
    <source>
        <dbReference type="Proteomes" id="UP000004946"/>
    </source>
</evidence>
<protein>
    <submittedName>
        <fullName evidence="11">ABC transporter, ATP-binding protein</fullName>
    </submittedName>
</protein>
<dbReference type="SUPFAM" id="SSF52540">
    <property type="entry name" value="P-loop containing nucleoside triphosphate hydrolases"/>
    <property type="match status" value="2"/>
</dbReference>
<evidence type="ECO:0000259" key="10">
    <source>
        <dbReference type="PROSITE" id="PS50893"/>
    </source>
</evidence>
<dbReference type="InterPro" id="IPR017871">
    <property type="entry name" value="ABC_transporter-like_CS"/>
</dbReference>
<dbReference type="InterPro" id="IPR003439">
    <property type="entry name" value="ABC_transporter-like_ATP-bd"/>
</dbReference>
<keyword evidence="8" id="KW-0472">Membrane</keyword>
<evidence type="ECO:0000313" key="11">
    <source>
        <dbReference type="EMBL" id="EFT82580.1"/>
    </source>
</evidence>
<dbReference type="Gene3D" id="3.40.50.300">
    <property type="entry name" value="P-loop containing nucleotide triphosphate hydrolases"/>
    <property type="match status" value="2"/>
</dbReference>
<dbReference type="PANTHER" id="PTHR43790">
    <property type="entry name" value="CARBOHYDRATE TRANSPORT ATP-BINDING PROTEIN MG119-RELATED"/>
    <property type="match status" value="1"/>
</dbReference>
<comment type="caution">
    <text evidence="11">The sequence shown here is derived from an EMBL/GenBank/DDBJ whole genome shotgun (WGS) entry which is preliminary data.</text>
</comment>
<keyword evidence="6 11" id="KW-0067">ATP-binding</keyword>
<dbReference type="Pfam" id="PF00005">
    <property type="entry name" value="ABC_tran"/>
    <property type="match status" value="2"/>
</dbReference>
<name>E6K2M6_PARDN</name>
<feature type="region of interest" description="Disordered" evidence="9">
    <location>
        <begin position="490"/>
        <end position="514"/>
    </location>
</feature>
<dbReference type="PATRIC" id="fig|864564.6.peg.443"/>
<keyword evidence="7" id="KW-1278">Translocase</keyword>
<keyword evidence="4" id="KW-0677">Repeat</keyword>
<dbReference type="Proteomes" id="UP000004946">
    <property type="component" value="Chromosome"/>
</dbReference>
<gene>
    <name evidence="11" type="ORF">HMPREF0620_1265</name>
</gene>
<dbReference type="CDD" id="cd03215">
    <property type="entry name" value="ABC_Carb_Monos_II"/>
    <property type="match status" value="1"/>
</dbReference>
<dbReference type="FunFam" id="3.40.50.300:FF:000127">
    <property type="entry name" value="Ribose import ATP-binding protein RbsA"/>
    <property type="match status" value="1"/>
</dbReference>
<keyword evidence="12" id="KW-1185">Reference proteome</keyword>
<keyword evidence="5" id="KW-0547">Nucleotide-binding</keyword>
<dbReference type="EMBL" id="AEON01000002">
    <property type="protein sequence ID" value="EFT82580.1"/>
    <property type="molecule type" value="Genomic_DNA"/>
</dbReference>
<keyword evidence="2" id="KW-0813">Transport</keyword>
<keyword evidence="3" id="KW-1003">Cell membrane</keyword>
<evidence type="ECO:0000256" key="9">
    <source>
        <dbReference type="SAM" id="MobiDB-lite"/>
    </source>
</evidence>
<evidence type="ECO:0000256" key="1">
    <source>
        <dbReference type="ARBA" id="ARBA00004202"/>
    </source>
</evidence>
<dbReference type="GO" id="GO:0016887">
    <property type="term" value="F:ATP hydrolysis activity"/>
    <property type="evidence" value="ECO:0007669"/>
    <property type="project" value="InterPro"/>
</dbReference>
<feature type="compositionally biased region" description="Basic and acidic residues" evidence="9">
    <location>
        <begin position="492"/>
        <end position="514"/>
    </location>
</feature>
<dbReference type="RefSeq" id="WP_006289770.1">
    <property type="nucleotide sequence ID" value="NZ_AP012333.1"/>
</dbReference>
<dbReference type="InterPro" id="IPR003593">
    <property type="entry name" value="AAA+_ATPase"/>
</dbReference>
<dbReference type="InterPro" id="IPR050107">
    <property type="entry name" value="ABC_carbohydrate_import_ATPase"/>
</dbReference>
<dbReference type="HOGENOM" id="CLU_000604_92_3_11"/>
<proteinExistence type="predicted"/>
<evidence type="ECO:0000256" key="4">
    <source>
        <dbReference type="ARBA" id="ARBA00022737"/>
    </source>
</evidence>
<dbReference type="AlphaFoldDB" id="E6K2M6"/>
<dbReference type="GO" id="GO:0005524">
    <property type="term" value="F:ATP binding"/>
    <property type="evidence" value="ECO:0007669"/>
    <property type="project" value="UniProtKB-KW"/>
</dbReference>
<feature type="domain" description="ABC transporter" evidence="10">
    <location>
        <begin position="4"/>
        <end position="239"/>
    </location>
</feature>